<name>A0AAP5AJ11_9GAMM</name>
<proteinExistence type="predicted"/>
<sequence length="163" mass="17975">MANRVQHPFDLWRAQWKVARKRAAAGSKEDAVFSIVFLVSVLEANVVKDGDAATPGLPDWFFDDLKEIFGPTMEAGASLDSAFHLTRKRGRSLMENEQRDIKIDALSGAFQSLDSFANAAERLGLLPPKPGEVWTADALVKAMRAHAKRIKSGLLFHREADVG</sequence>
<dbReference type="Proteomes" id="UP001226084">
    <property type="component" value="Unassembled WGS sequence"/>
</dbReference>
<dbReference type="RefSeq" id="WP_307106806.1">
    <property type="nucleotide sequence ID" value="NZ_JAUTAS010000001.1"/>
</dbReference>
<gene>
    <name evidence="1" type="ORF">QE424_001534</name>
</gene>
<reference evidence="1" key="1">
    <citation type="submission" date="2023-07" db="EMBL/GenBank/DDBJ databases">
        <title>Functional and genomic diversity of the sorghum phyllosphere microbiome.</title>
        <authorList>
            <person name="Shade A."/>
        </authorList>
    </citation>
    <scope>NUCLEOTIDE SEQUENCE</scope>
    <source>
        <strain evidence="1">SORGH_AS_0457</strain>
    </source>
</reference>
<protein>
    <submittedName>
        <fullName evidence="1">Uncharacterized protein</fullName>
    </submittedName>
</protein>
<comment type="caution">
    <text evidence="1">The sequence shown here is derived from an EMBL/GenBank/DDBJ whole genome shotgun (WGS) entry which is preliminary data.</text>
</comment>
<dbReference type="AlphaFoldDB" id="A0AAP5AJ11"/>
<dbReference type="EMBL" id="JAUTAS010000001">
    <property type="protein sequence ID" value="MDQ1108375.1"/>
    <property type="molecule type" value="Genomic_DNA"/>
</dbReference>
<organism evidence="1 2">
    <name type="scientific">Stenotrophomonas rhizophila</name>
    <dbReference type="NCBI Taxonomy" id="216778"/>
    <lineage>
        <taxon>Bacteria</taxon>
        <taxon>Pseudomonadati</taxon>
        <taxon>Pseudomonadota</taxon>
        <taxon>Gammaproteobacteria</taxon>
        <taxon>Lysobacterales</taxon>
        <taxon>Lysobacteraceae</taxon>
        <taxon>Stenotrophomonas</taxon>
    </lineage>
</organism>
<evidence type="ECO:0000313" key="1">
    <source>
        <dbReference type="EMBL" id="MDQ1108375.1"/>
    </source>
</evidence>
<evidence type="ECO:0000313" key="2">
    <source>
        <dbReference type="Proteomes" id="UP001226084"/>
    </source>
</evidence>
<accession>A0AAP5AJ11</accession>